<feature type="domain" description="Tetrapyrrole biosynthesis uroporphyrinogen III synthase" evidence="1">
    <location>
        <begin position="19"/>
        <end position="259"/>
    </location>
</feature>
<dbReference type="RefSeq" id="WP_035442207.1">
    <property type="nucleotide sequence ID" value="NZ_JAFBCV010000003.1"/>
</dbReference>
<reference evidence="2" key="1">
    <citation type="submission" date="2021-01" db="EMBL/GenBank/DDBJ databases">
        <title>Genomic Encyclopedia of Type Strains, Phase IV (KMG-IV): sequencing the most valuable type-strain genomes for metagenomic binning, comparative biology and taxonomic classification.</title>
        <authorList>
            <person name="Goeker M."/>
        </authorList>
    </citation>
    <scope>NUCLEOTIDE SEQUENCE</scope>
    <source>
        <strain evidence="2">DSM 21943</strain>
    </source>
</reference>
<evidence type="ECO:0000313" key="2">
    <source>
        <dbReference type="EMBL" id="MBM7838041.1"/>
    </source>
</evidence>
<protein>
    <submittedName>
        <fullName evidence="2">Uroporphyrinogen-III synthase</fullName>
        <ecNumber evidence="2">4.2.1.75</ecNumber>
    </submittedName>
</protein>
<dbReference type="Gene3D" id="3.40.50.10090">
    <property type="match status" value="2"/>
</dbReference>
<name>A0ABS2SRC6_9BACI</name>
<dbReference type="EMBL" id="JAFBCV010000003">
    <property type="protein sequence ID" value="MBM7838041.1"/>
    <property type="molecule type" value="Genomic_DNA"/>
</dbReference>
<proteinExistence type="predicted"/>
<dbReference type="InterPro" id="IPR039793">
    <property type="entry name" value="UROS/Hem4"/>
</dbReference>
<dbReference type="PANTHER" id="PTHR40082:SF1">
    <property type="entry name" value="BLR5956 PROTEIN"/>
    <property type="match status" value="1"/>
</dbReference>
<dbReference type="GO" id="GO:0004852">
    <property type="term" value="F:uroporphyrinogen-III synthase activity"/>
    <property type="evidence" value="ECO:0007669"/>
    <property type="project" value="UniProtKB-EC"/>
</dbReference>
<comment type="caution">
    <text evidence="2">The sequence shown here is derived from an EMBL/GenBank/DDBJ whole genome shotgun (WGS) entry which is preliminary data.</text>
</comment>
<evidence type="ECO:0000313" key="3">
    <source>
        <dbReference type="Proteomes" id="UP001179280"/>
    </source>
</evidence>
<keyword evidence="3" id="KW-1185">Reference proteome</keyword>
<dbReference type="InterPro" id="IPR036108">
    <property type="entry name" value="4pyrrol_syn_uPrphyn_synt_sf"/>
</dbReference>
<organism evidence="2 3">
    <name type="scientific">Shouchella xiaoxiensis</name>
    <dbReference type="NCBI Taxonomy" id="766895"/>
    <lineage>
        <taxon>Bacteria</taxon>
        <taxon>Bacillati</taxon>
        <taxon>Bacillota</taxon>
        <taxon>Bacilli</taxon>
        <taxon>Bacillales</taxon>
        <taxon>Bacillaceae</taxon>
        <taxon>Shouchella</taxon>
    </lineage>
</organism>
<keyword evidence="2" id="KW-0456">Lyase</keyword>
<dbReference type="SUPFAM" id="SSF69618">
    <property type="entry name" value="HemD-like"/>
    <property type="match status" value="1"/>
</dbReference>
<dbReference type="InterPro" id="IPR003754">
    <property type="entry name" value="4pyrrol_synth_uPrphyn_synth"/>
</dbReference>
<dbReference type="EC" id="4.2.1.75" evidence="2"/>
<evidence type="ECO:0000259" key="1">
    <source>
        <dbReference type="Pfam" id="PF02602"/>
    </source>
</evidence>
<accession>A0ABS2SRC6</accession>
<sequence>MKYLQNKRIALTASRKTEEMQELIKKQGGESRVRSMQGTVIEDSAVIKKLIFDSLDVTIDWFIFTTGIGIETFLQHADELGVKDKFVDKLRKTNVAVRGYKAVAVLNKEQVPFELVSDDGTTKQLLQKLESYSFKGKKVVVQLYGIRSPELELFFREQQAELTIWLPYHHHAPNQDIADQLLNELLEEECYDAICFTSALQVKALFACAKARGLEQALISCLETAVLATAVGKVTAEALTESGVSRVLFPEKERMGAMVIHLGKYIDQRR</sequence>
<dbReference type="NCBIfam" id="NF004584">
    <property type="entry name" value="PRK05928.2-1"/>
    <property type="match status" value="1"/>
</dbReference>
<dbReference type="CDD" id="cd06578">
    <property type="entry name" value="HemD"/>
    <property type="match status" value="1"/>
</dbReference>
<dbReference type="Pfam" id="PF02602">
    <property type="entry name" value="HEM4"/>
    <property type="match status" value="1"/>
</dbReference>
<gene>
    <name evidence="2" type="ORF">JOC54_001272</name>
</gene>
<dbReference type="PANTHER" id="PTHR40082">
    <property type="entry name" value="BLR5956 PROTEIN"/>
    <property type="match status" value="1"/>
</dbReference>
<dbReference type="Proteomes" id="UP001179280">
    <property type="component" value="Unassembled WGS sequence"/>
</dbReference>